<dbReference type="Gene3D" id="2.10.25.10">
    <property type="entry name" value="Laminin"/>
    <property type="match status" value="2"/>
</dbReference>
<evidence type="ECO:0000313" key="8">
    <source>
        <dbReference type="Proteomes" id="UP000318571"/>
    </source>
</evidence>
<dbReference type="Proteomes" id="UP000318571">
    <property type="component" value="Chromosome 11"/>
</dbReference>
<feature type="region of interest" description="Disordered" evidence="3">
    <location>
        <begin position="1440"/>
        <end position="1459"/>
    </location>
</feature>
<organism evidence="7 8">
    <name type="scientific">Tigriopus californicus</name>
    <name type="common">Marine copepod</name>
    <dbReference type="NCBI Taxonomy" id="6832"/>
    <lineage>
        <taxon>Eukaryota</taxon>
        <taxon>Metazoa</taxon>
        <taxon>Ecdysozoa</taxon>
        <taxon>Arthropoda</taxon>
        <taxon>Crustacea</taxon>
        <taxon>Multicrustacea</taxon>
        <taxon>Hexanauplia</taxon>
        <taxon>Copepoda</taxon>
        <taxon>Harpacticoida</taxon>
        <taxon>Harpacticidae</taxon>
        <taxon>Tigriopus</taxon>
    </lineage>
</organism>
<feature type="domain" description="Laminin G" evidence="5">
    <location>
        <begin position="293"/>
        <end position="479"/>
    </location>
</feature>
<dbReference type="OMA" id="NEYFSYN"/>
<feature type="domain" description="Laminin G" evidence="5">
    <location>
        <begin position="29"/>
        <end position="254"/>
    </location>
</feature>
<keyword evidence="4" id="KW-0472">Membrane</keyword>
<evidence type="ECO:0000259" key="6">
    <source>
        <dbReference type="PROSITE" id="PS50026"/>
    </source>
</evidence>
<name>A0A553PKZ8_TIGCA</name>
<reference evidence="7 8" key="1">
    <citation type="journal article" date="2018" name="Nat. Ecol. Evol.">
        <title>Genomic signatures of mitonuclear coevolution across populations of Tigriopus californicus.</title>
        <authorList>
            <person name="Barreto F.S."/>
            <person name="Watson E.T."/>
            <person name="Lima T.G."/>
            <person name="Willett C.S."/>
            <person name="Edmands S."/>
            <person name="Li W."/>
            <person name="Burton R.S."/>
        </authorList>
    </citation>
    <scope>NUCLEOTIDE SEQUENCE [LARGE SCALE GENOMIC DNA]</scope>
    <source>
        <strain evidence="7 8">San Diego</strain>
    </source>
</reference>
<evidence type="ECO:0008006" key="9">
    <source>
        <dbReference type="Google" id="ProtNLM"/>
    </source>
</evidence>
<dbReference type="PANTHER" id="PTHR15036:SF89">
    <property type="entry name" value="NEUREXIN 1, ISOFORM F"/>
    <property type="match status" value="1"/>
</dbReference>
<evidence type="ECO:0000256" key="4">
    <source>
        <dbReference type="SAM" id="Phobius"/>
    </source>
</evidence>
<comment type="caution">
    <text evidence="2">Lacks conserved residue(s) required for the propagation of feature annotation.</text>
</comment>
<dbReference type="Pfam" id="PF02210">
    <property type="entry name" value="Laminin_G_2"/>
    <property type="match status" value="6"/>
</dbReference>
<dbReference type="Pfam" id="PF00008">
    <property type="entry name" value="EGF"/>
    <property type="match status" value="1"/>
</dbReference>
<accession>A0A553PKZ8</accession>
<feature type="region of interest" description="Disordered" evidence="3">
    <location>
        <begin position="1328"/>
        <end position="1371"/>
    </location>
</feature>
<sequence length="1593" mass="174474">MGSLRQLELSGLLQTVLVVIVCLSGEVVSIVLEGSQTSFAQFHQWHGGVNGSLELQFRTSQANALLLYTDNIQCRDYVQLSLVEGVPRLRYNWGGGPRMLMSDWSIPVNDSKWHRVLILKSGLHTSLVVDDTQSDSSVVSGVRGEEEVFTGDSSATSKSLKAKKHDRHRSRPETDDESLVGFGDPSTNSYVFVGGIPPWKGQDIESLVLPMVLLETRFHGEVKAIRYRDVAHASDRFQEMMAYRGVRAQDVDVCKHQNPCQNQGLCLPTDSGPICDCSNTKYQGDHCETMETPLEVTLTGGEYLSYNLFQRGIDPILSINDEISLYFKTRKSSGLLFHTGNENDYMSVSLIDGGVALTVQIGSGVLDTGIKPNSERFNDNKWHHVRVHRRTSEVTLSVDGRYTEKWVTSGPFTLLISSLVFVGGSETSITLPGARASYNWVGCLKEVIFKADSLVLDLLQLGLDGNPMISVIGDLQWSCQDIASGAPMAFKSDSALPSWNVSFSGSISYQFRTTETNGLILFNGGGDPGKDYFAMELLDGHLHVHLDLGSGSVKIRASRVPLNDGRWHQVELTIKKQIGRITIDGETEAFETPGDASQLDLRGQLYIGSVDYMDPYLRLPPAVWSSTLRYGFVGCFKDLRVNGSPLDVVFYAHQQDVGSIRSSCHKMPGQCHDKPCMHGGVCSEGWNRYMCDCSQTSFAGAICGNAATTLKFEGSHSMGLAFNEGITHEAEDVSFRFRTNEPVGLLMTTMHDRSQDKLELSLEGARVRVLVRLENEERVLFAGQSLNDDIYHSVNFKRRGAKIVVVIDDEDQVEAQIRRKDTRMSFSKIYIGNIDPSELLLHTGIPGFVGSMQQLIINGQAFLELAGSGQLSNHKMNAILVESSHEMSFHNAMSFSAKNAYIGLPQMKAFNSINLRFQFRTFEQNGLLMYNAGKASDFIAIELVNGRLHYTLNLGYGPFTIADTVQGSLADNKWHKVIIGRPSRYRHTLMVDGHVATASAIGDNFHLDLDGILYLGGVRDEMYSILPRPMVSRSGFQGCFGSFETNGELVDPVKHALVPSPLVEEGCEESVACQWGTKGGAIRYTYPSDKRPDTNSDILSLGFITPSFNAILARVDSNPDSHKDFLQLEIVAGKVFLNYNLGSKDITIGDINTKVNDGKYHVVRFTRNGANSTLQIDDNPPQNKFPQSNRQLTVFNDQSLVQIGGLYNPSSQTVERPFVGVIAAALYNGLRPLDLAASKKQAKFHGDVRVLKDGIPFDYKDKHPSLFTEEAMKTMMDNVFTTGGSFDVTNADQVAHSSIAKSEGPDGGYGSNAAGAAFLNCDDEEDCVGGSGSGDGPFNPGSLFPETNDPVHTHGGTDSHYVPLSTHEPYRGFEGPQNTPEDEHDNWAILLYPQPTPPVGNTPYVSPTLLPLPLPPGNNLFIPLDKLDEEKHVAAFDEKWNVPDMTPGGGKGDPSGPRVATKSMPGTMVLVIGIILGAFVAMILIVIIVLKMRTRVDGTIKCEEAPRYQFAPPNDYGELGDQETATTSLMEGAARPGVSTSGGGVGSGLAHPSPNRQSQSTNGFLATARAINGERSRLFCKSNGSKPVREWYV</sequence>
<keyword evidence="4" id="KW-1133">Transmembrane helix</keyword>
<dbReference type="CDD" id="cd00110">
    <property type="entry name" value="LamG"/>
    <property type="match status" value="6"/>
</dbReference>
<dbReference type="InterPro" id="IPR050372">
    <property type="entry name" value="Neurexin-related_CASP"/>
</dbReference>
<keyword evidence="8" id="KW-1185">Reference proteome</keyword>
<evidence type="ECO:0000313" key="7">
    <source>
        <dbReference type="EMBL" id="TRY78356.1"/>
    </source>
</evidence>
<dbReference type="CDD" id="cd00054">
    <property type="entry name" value="EGF_CA"/>
    <property type="match status" value="2"/>
</dbReference>
<feature type="region of interest" description="Disordered" evidence="3">
    <location>
        <begin position="149"/>
        <end position="180"/>
    </location>
</feature>
<protein>
    <recommendedName>
        <fullName evidence="9">Laminin G domain-containing protein</fullName>
    </recommendedName>
</protein>
<dbReference type="InterPro" id="IPR000742">
    <property type="entry name" value="EGF"/>
</dbReference>
<keyword evidence="1" id="KW-1015">Disulfide bond</keyword>
<evidence type="ECO:0000256" key="1">
    <source>
        <dbReference type="ARBA" id="ARBA00023157"/>
    </source>
</evidence>
<dbReference type="EMBL" id="VCGU01000003">
    <property type="protein sequence ID" value="TRY78356.1"/>
    <property type="molecule type" value="Genomic_DNA"/>
</dbReference>
<keyword evidence="4" id="KW-0812">Transmembrane</keyword>
<feature type="domain" description="Laminin G" evidence="5">
    <location>
        <begin position="707"/>
        <end position="883"/>
    </location>
</feature>
<dbReference type="Gene3D" id="2.60.120.200">
    <property type="match status" value="6"/>
</dbReference>
<dbReference type="PROSITE" id="PS50025">
    <property type="entry name" value="LAM_G_DOMAIN"/>
    <property type="match status" value="6"/>
</dbReference>
<feature type="domain" description="EGF-like" evidence="6">
    <location>
        <begin position="250"/>
        <end position="288"/>
    </location>
</feature>
<dbReference type="STRING" id="6832.A0A553PKZ8"/>
<dbReference type="InterPro" id="IPR013320">
    <property type="entry name" value="ConA-like_dom_sf"/>
</dbReference>
<dbReference type="InterPro" id="IPR001791">
    <property type="entry name" value="Laminin_G"/>
</dbReference>
<dbReference type="PROSITE" id="PS50026">
    <property type="entry name" value="EGF_3"/>
    <property type="match status" value="2"/>
</dbReference>
<dbReference type="GO" id="GO:0016020">
    <property type="term" value="C:membrane"/>
    <property type="evidence" value="ECO:0007669"/>
    <property type="project" value="UniProtKB-SubCell"/>
</dbReference>
<dbReference type="SUPFAM" id="SSF49899">
    <property type="entry name" value="Concanavalin A-like lectins/glucanases"/>
    <property type="match status" value="6"/>
</dbReference>
<proteinExistence type="predicted"/>
<dbReference type="SMART" id="SM00282">
    <property type="entry name" value="LamG"/>
    <property type="match status" value="6"/>
</dbReference>
<keyword evidence="2" id="KW-0245">EGF-like domain</keyword>
<dbReference type="PANTHER" id="PTHR15036">
    <property type="entry name" value="PIKACHURIN-LIKE PROTEIN"/>
    <property type="match status" value="1"/>
</dbReference>
<gene>
    <name evidence="7" type="ORF">TCAL_01738</name>
</gene>
<dbReference type="SMART" id="SM00181">
    <property type="entry name" value="EGF"/>
    <property type="match status" value="2"/>
</dbReference>
<evidence type="ECO:0000259" key="5">
    <source>
        <dbReference type="PROSITE" id="PS50025"/>
    </source>
</evidence>
<feature type="transmembrane region" description="Helical" evidence="4">
    <location>
        <begin position="1468"/>
        <end position="1490"/>
    </location>
</feature>
<feature type="region of interest" description="Disordered" evidence="3">
    <location>
        <begin position="1533"/>
        <end position="1560"/>
    </location>
</feature>
<feature type="domain" description="Laminin G" evidence="5">
    <location>
        <begin position="1074"/>
        <end position="1257"/>
    </location>
</feature>
<evidence type="ECO:0000256" key="2">
    <source>
        <dbReference type="PROSITE-ProRule" id="PRU00076"/>
    </source>
</evidence>
<feature type="compositionally biased region" description="Basic residues" evidence="3">
    <location>
        <begin position="160"/>
        <end position="170"/>
    </location>
</feature>
<evidence type="ECO:0000256" key="3">
    <source>
        <dbReference type="SAM" id="MobiDB-lite"/>
    </source>
</evidence>
<feature type="domain" description="Laminin G" evidence="5">
    <location>
        <begin position="480"/>
        <end position="664"/>
    </location>
</feature>
<feature type="domain" description="EGF-like" evidence="6">
    <location>
        <begin position="667"/>
        <end position="704"/>
    </location>
</feature>
<feature type="domain" description="Laminin G" evidence="5">
    <location>
        <begin position="891"/>
        <end position="1067"/>
    </location>
</feature>
<comment type="caution">
    <text evidence="7">The sequence shown here is derived from an EMBL/GenBank/DDBJ whole genome shotgun (WGS) entry which is preliminary data.</text>
</comment>